<comment type="subcellular location">
    <subcellularLocation>
        <location evidence="1 14 15">Cytoplasm</location>
    </subcellularLocation>
</comment>
<proteinExistence type="evidence at transcript level"/>
<feature type="active site" evidence="14 16">
    <location>
        <position position="687"/>
    </location>
</feature>
<evidence type="ECO:0000256" key="6">
    <source>
        <dbReference type="ARBA" id="ARBA00022825"/>
    </source>
</evidence>
<dbReference type="GO" id="GO:0004176">
    <property type="term" value="F:ATP-dependent peptidase activity"/>
    <property type="evidence" value="ECO:0007669"/>
    <property type="project" value="UniProtKB-UniRule"/>
</dbReference>
<comment type="catalytic activity">
    <reaction evidence="9 14 15 18">
        <text>Hydrolysis of proteins in presence of ATP.</text>
        <dbReference type="EC" id="3.4.21.53"/>
    </reaction>
</comment>
<keyword evidence="8 14" id="KW-0346">Stress response</keyword>
<evidence type="ECO:0000259" key="20">
    <source>
        <dbReference type="PROSITE" id="PS51786"/>
    </source>
</evidence>
<dbReference type="GeneID" id="83155641"/>
<dbReference type="NCBIfam" id="TIGR00763">
    <property type="entry name" value="lon"/>
    <property type="match status" value="1"/>
</dbReference>
<comment type="induction">
    <text evidence="14">By heat shock.</text>
</comment>
<dbReference type="PROSITE" id="PS51786">
    <property type="entry name" value="LON_PROTEOLYTIC"/>
    <property type="match status" value="1"/>
</dbReference>
<dbReference type="PROSITE" id="PS01046">
    <property type="entry name" value="LON_SER"/>
    <property type="match status" value="1"/>
</dbReference>
<dbReference type="InterPro" id="IPR015947">
    <property type="entry name" value="PUA-like_sf"/>
</dbReference>
<evidence type="ECO:0000256" key="5">
    <source>
        <dbReference type="ARBA" id="ARBA00022801"/>
    </source>
</evidence>
<keyword evidence="23" id="KW-1185">Reference proteome</keyword>
<dbReference type="PRINTS" id="PR00830">
    <property type="entry name" value="ENDOLAPTASE"/>
</dbReference>
<dbReference type="InterPro" id="IPR003111">
    <property type="entry name" value="Lon_prtase_N"/>
</dbReference>
<dbReference type="InterPro" id="IPR008268">
    <property type="entry name" value="Peptidase_S16_AS"/>
</dbReference>
<evidence type="ECO:0000256" key="10">
    <source>
        <dbReference type="ARBA" id="ARBA00053875"/>
    </source>
</evidence>
<dbReference type="Pfam" id="PF00004">
    <property type="entry name" value="AAA"/>
    <property type="match status" value="1"/>
</dbReference>
<evidence type="ECO:0000256" key="13">
    <source>
        <dbReference type="ARBA" id="ARBA00082722"/>
    </source>
</evidence>
<dbReference type="InterPro" id="IPR008269">
    <property type="entry name" value="Lon_proteolytic"/>
</dbReference>
<dbReference type="FunFam" id="3.40.50.300:FF:000021">
    <property type="entry name" value="Lon protease homolog"/>
    <property type="match status" value="1"/>
</dbReference>
<dbReference type="Gene3D" id="3.40.50.300">
    <property type="entry name" value="P-loop containing nucleotide triphosphate hydrolases"/>
    <property type="match status" value="1"/>
</dbReference>
<dbReference type="Gene3D" id="1.20.58.1480">
    <property type="match status" value="1"/>
</dbReference>
<keyword evidence="7 14" id="KW-0067">ATP-binding</keyword>
<dbReference type="InterPro" id="IPR004815">
    <property type="entry name" value="Lon_bac/euk-typ"/>
</dbReference>
<dbReference type="PATRIC" id="fig|213810.4.peg.777"/>
<dbReference type="Gene3D" id="1.20.5.5270">
    <property type="match status" value="1"/>
</dbReference>
<keyword evidence="4 14" id="KW-0547">Nucleotide-binding</keyword>
<protein>
    <recommendedName>
        <fullName evidence="12 14">Lon protease</fullName>
        <ecNumber evidence="11 14">3.4.21.53</ecNumber>
    </recommendedName>
    <alternativeName>
        <fullName evidence="13 14">ATP-dependent protease La</fullName>
    </alternativeName>
</protein>
<sequence>MKPDEKLTIRPKTEWLPTIAMRGLVAFPGMVMHFDIARDPSVKAIDAALHGDRRVFLVAQRDVFTEEPGPKDVYKVGVIAEVRQTLKTPDNVLRVLIEGVDKAKLLTLDTEGKYLQAQVRKVPDYGRARVDETELTALARSVKEAFEQYCQLVPRMPKELVASVLCQDDPYEIFDNVAHNMNLDFAARQQLLEENNILVRLGMLYGFLNREVDILNLERQIQEEVKENVDKSQRDYYLREQMKVISSQLGEDETGQDDAYDYMERIEALELSEECRNKLMREAERLTKMPPYTQESFVIRNYLDTCLELPWNHSTKTKLNIEKAAKVLDKDHYGMKKVKERILESISVHALVPEVTGQILCLVGPPGVGKTSIGRSIAKALGREYVRVSLGGIKDESDIRGHRKTYVGAMPGRIINAMKQAGTNNPLILLDEIDKMSNDFKGDPSSAMLEVLDSEQNKTFRDHFIELPFDLSHVLFVTTANTTDTIPAPLLDRMEVIELSSYTREEQFHIAKEHLYPKQLKKHGLRQNQMKMEDSAFYDLIDFYTREAGVRNLERQVATLCRKTAKVIVEGSAKRIIFSADNLEEYLGVHKFLPDVHSDRNEVGVVNGLAWTSVGGVLMPIEVLVLDGKGSVELTGSLGDVMKESGKLAVSYARLVAGQFGIDPNFYKTKDLHIHAPEGAVPKDGPSAGVTMLTAVISALSGIPVRSDVAMTGEITLHGKVLPIGGLREKTMAAYKAGIRTVIVPKANQPDITEVDPVVRDAITFVYAETMSDVLSVALESVPADLAASTVYNQTEQGKQPGQMPVHS</sequence>
<evidence type="ECO:0000256" key="18">
    <source>
        <dbReference type="PROSITE-ProRule" id="PRU01122"/>
    </source>
</evidence>
<dbReference type="SUPFAM" id="SSF54211">
    <property type="entry name" value="Ribosomal protein S5 domain 2-like"/>
    <property type="match status" value="1"/>
</dbReference>
<dbReference type="Pfam" id="PF02190">
    <property type="entry name" value="LON_substr_bdg"/>
    <property type="match status" value="1"/>
</dbReference>
<keyword evidence="6 14" id="KW-0720">Serine protease</keyword>
<evidence type="ECO:0000256" key="9">
    <source>
        <dbReference type="ARBA" id="ARBA00050665"/>
    </source>
</evidence>
<name>D4LBP6_RUMC1</name>
<dbReference type="Proteomes" id="UP000007054">
    <property type="component" value="Chromosome"/>
</dbReference>
<dbReference type="SUPFAM" id="SSF88697">
    <property type="entry name" value="PUA domain-like"/>
    <property type="match status" value="1"/>
</dbReference>
<dbReference type="SMART" id="SM00464">
    <property type="entry name" value="LON"/>
    <property type="match status" value="1"/>
</dbReference>
<dbReference type="KEGG" id="rch:RUM_08630"/>
<feature type="binding site" evidence="14 17">
    <location>
        <begin position="364"/>
        <end position="371"/>
    </location>
    <ligand>
        <name>ATP</name>
        <dbReference type="ChEBI" id="CHEBI:30616"/>
    </ligand>
</feature>
<evidence type="ECO:0000256" key="4">
    <source>
        <dbReference type="ARBA" id="ARBA00022741"/>
    </source>
</evidence>
<dbReference type="HOGENOM" id="CLU_004109_4_3_9"/>
<dbReference type="InterPro" id="IPR027543">
    <property type="entry name" value="Lon_bac"/>
</dbReference>
<dbReference type="RefSeq" id="WP_015557948.1">
    <property type="nucleotide sequence ID" value="NC_021039.1"/>
</dbReference>
<dbReference type="AlphaFoldDB" id="D4LBP6"/>
<dbReference type="InterPro" id="IPR003959">
    <property type="entry name" value="ATPase_AAA_core"/>
</dbReference>
<evidence type="ECO:0000256" key="14">
    <source>
        <dbReference type="HAMAP-Rule" id="MF_01973"/>
    </source>
</evidence>
<evidence type="ECO:0000256" key="1">
    <source>
        <dbReference type="ARBA" id="ARBA00004496"/>
    </source>
</evidence>
<evidence type="ECO:0000256" key="15">
    <source>
        <dbReference type="PIRNR" id="PIRNR001174"/>
    </source>
</evidence>
<dbReference type="GO" id="GO:0005524">
    <property type="term" value="F:ATP binding"/>
    <property type="evidence" value="ECO:0007669"/>
    <property type="project" value="UniProtKB-UniRule"/>
</dbReference>
<evidence type="ECO:0000313" key="23">
    <source>
        <dbReference type="Proteomes" id="UP000007054"/>
    </source>
</evidence>
<accession>D4LBP6</accession>
<dbReference type="InterPro" id="IPR020568">
    <property type="entry name" value="Ribosomal_Su5_D2-typ_SF"/>
</dbReference>
<dbReference type="EC" id="3.4.21.53" evidence="11 14"/>
<dbReference type="SUPFAM" id="SSF52540">
    <property type="entry name" value="P-loop containing nucleoside triphosphate hydrolases"/>
    <property type="match status" value="1"/>
</dbReference>
<keyword evidence="3 14" id="KW-0645">Protease</keyword>
<evidence type="ECO:0000256" key="2">
    <source>
        <dbReference type="ARBA" id="ARBA00022490"/>
    </source>
</evidence>
<keyword evidence="2 14" id="KW-0963">Cytoplasm</keyword>
<evidence type="ECO:0000256" key="12">
    <source>
        <dbReference type="ARBA" id="ARBA00071934"/>
    </source>
</evidence>
<reference evidence="22" key="2">
    <citation type="submission" date="2010-03" db="EMBL/GenBank/DDBJ databases">
        <authorList>
            <person name="Pajon A."/>
        </authorList>
    </citation>
    <scope>NUCLEOTIDE SEQUENCE</scope>
    <source>
        <strain evidence="22">Type strain: 18P13</strain>
    </source>
</reference>
<dbReference type="GO" id="GO:0006515">
    <property type="term" value="P:protein quality control for misfolded or incompletely synthesized proteins"/>
    <property type="evidence" value="ECO:0007669"/>
    <property type="project" value="UniProtKB-UniRule"/>
</dbReference>
<dbReference type="Pfam" id="PF22667">
    <property type="entry name" value="Lon_lid"/>
    <property type="match status" value="1"/>
</dbReference>
<feature type="active site" evidence="14 16">
    <location>
        <position position="730"/>
    </location>
</feature>
<dbReference type="HAMAP" id="MF_01973">
    <property type="entry name" value="lon_bact"/>
    <property type="match status" value="1"/>
</dbReference>
<dbReference type="PANTHER" id="PTHR10046">
    <property type="entry name" value="ATP DEPENDENT LON PROTEASE FAMILY MEMBER"/>
    <property type="match status" value="1"/>
</dbReference>
<dbReference type="GO" id="GO:0034605">
    <property type="term" value="P:cellular response to heat"/>
    <property type="evidence" value="ECO:0007669"/>
    <property type="project" value="UniProtKB-UniRule"/>
</dbReference>
<organism evidence="22 23">
    <name type="scientific">Ruminococcus champanellensis (strain DSM 18848 / JCM 17042 / KCTC 15320 / 18P13)</name>
    <dbReference type="NCBI Taxonomy" id="213810"/>
    <lineage>
        <taxon>Bacteria</taxon>
        <taxon>Bacillati</taxon>
        <taxon>Bacillota</taxon>
        <taxon>Clostridia</taxon>
        <taxon>Eubacteriales</taxon>
        <taxon>Oscillospiraceae</taxon>
        <taxon>Ruminococcus</taxon>
    </lineage>
</organism>
<dbReference type="GO" id="GO:0043565">
    <property type="term" value="F:sequence-specific DNA binding"/>
    <property type="evidence" value="ECO:0007669"/>
    <property type="project" value="UniProtKB-UniRule"/>
</dbReference>
<dbReference type="Gene3D" id="2.30.130.40">
    <property type="entry name" value="LON domain-like"/>
    <property type="match status" value="1"/>
</dbReference>
<dbReference type="PIRSF" id="PIRSF001174">
    <property type="entry name" value="Lon_proteas"/>
    <property type="match status" value="1"/>
</dbReference>
<evidence type="ECO:0000256" key="11">
    <source>
        <dbReference type="ARBA" id="ARBA00066743"/>
    </source>
</evidence>
<dbReference type="EMBL" id="FP929052">
    <property type="protein sequence ID" value="CBL17041.1"/>
    <property type="molecule type" value="Genomic_DNA"/>
</dbReference>
<feature type="domain" description="Lon proteolytic" evidence="20">
    <location>
        <begin position="600"/>
        <end position="781"/>
    </location>
</feature>
<keyword evidence="5 14" id="KW-0378">Hydrolase</keyword>
<evidence type="ECO:0000256" key="8">
    <source>
        <dbReference type="ARBA" id="ARBA00023016"/>
    </source>
</evidence>
<reference evidence="22" key="1">
    <citation type="submission" date="2010-03" db="EMBL/GenBank/DDBJ databases">
        <title>The genome sequence of Ruminococcus sp. 18P13.</title>
        <authorList>
            <consortium name="metaHIT consortium -- http://www.metahit.eu/"/>
            <person name="Pajon A."/>
            <person name="Turner K."/>
            <person name="Parkhill J."/>
            <person name="Bernalier A."/>
        </authorList>
    </citation>
    <scope>NUCLEOTIDE SEQUENCE [LARGE SCALE GENOMIC DNA]</scope>
    <source>
        <strain evidence="22">Type strain: 18P13</strain>
    </source>
</reference>
<dbReference type="InterPro" id="IPR027065">
    <property type="entry name" value="Lon_Prtase"/>
</dbReference>
<dbReference type="InterPro" id="IPR014721">
    <property type="entry name" value="Ribsml_uS5_D2-typ_fold_subgr"/>
</dbReference>
<dbReference type="Gene3D" id="1.10.8.60">
    <property type="match status" value="1"/>
</dbReference>
<evidence type="ECO:0000256" key="17">
    <source>
        <dbReference type="PIRSR" id="PIRSR001174-2"/>
    </source>
</evidence>
<dbReference type="STRING" id="213810.RUM_08630"/>
<evidence type="ECO:0000256" key="16">
    <source>
        <dbReference type="PIRSR" id="PIRSR001174-1"/>
    </source>
</evidence>
<dbReference type="InterPro" id="IPR003593">
    <property type="entry name" value="AAA+_ATPase"/>
</dbReference>
<dbReference type="InterPro" id="IPR046336">
    <property type="entry name" value="Lon_prtase_N_sf"/>
</dbReference>
<dbReference type="InterPro" id="IPR027417">
    <property type="entry name" value="P-loop_NTPase"/>
</dbReference>
<dbReference type="CDD" id="cd19500">
    <property type="entry name" value="RecA-like_Lon"/>
    <property type="match status" value="1"/>
</dbReference>
<evidence type="ECO:0000256" key="3">
    <source>
        <dbReference type="ARBA" id="ARBA00022670"/>
    </source>
</evidence>
<dbReference type="MEROPS" id="S16.001"/>
<dbReference type="SMART" id="SM00382">
    <property type="entry name" value="AAA"/>
    <property type="match status" value="1"/>
</dbReference>
<evidence type="ECO:0000256" key="7">
    <source>
        <dbReference type="ARBA" id="ARBA00022840"/>
    </source>
</evidence>
<dbReference type="GO" id="GO:0005737">
    <property type="term" value="C:cytoplasm"/>
    <property type="evidence" value="ECO:0007669"/>
    <property type="project" value="UniProtKB-SubCell"/>
</dbReference>
<feature type="domain" description="Lon N-terminal" evidence="21">
    <location>
        <begin position="16"/>
        <end position="212"/>
    </location>
</feature>
<dbReference type="InterPro" id="IPR054594">
    <property type="entry name" value="Lon_lid"/>
</dbReference>
<evidence type="ECO:0000259" key="21">
    <source>
        <dbReference type="PROSITE" id="PS51787"/>
    </source>
</evidence>
<comment type="subunit">
    <text evidence="14 15">Homohexamer. Organized in a ring with a central cavity.</text>
</comment>
<gene>
    <name evidence="14" type="primary">lon</name>
    <name evidence="22" type="ordered locus">RUM_08630</name>
</gene>
<dbReference type="Pfam" id="PF05362">
    <property type="entry name" value="Lon_C"/>
    <property type="match status" value="1"/>
</dbReference>
<dbReference type="GO" id="GO:0004252">
    <property type="term" value="F:serine-type endopeptidase activity"/>
    <property type="evidence" value="ECO:0007669"/>
    <property type="project" value="UniProtKB-UniRule"/>
</dbReference>
<dbReference type="PROSITE" id="PS51787">
    <property type="entry name" value="LON_N"/>
    <property type="match status" value="1"/>
</dbReference>
<dbReference type="Gene3D" id="3.30.230.10">
    <property type="match status" value="1"/>
</dbReference>
<evidence type="ECO:0000313" key="22">
    <source>
        <dbReference type="EMBL" id="CBL17041.1"/>
    </source>
</evidence>
<evidence type="ECO:0000256" key="19">
    <source>
        <dbReference type="RuleBase" id="RU000591"/>
    </source>
</evidence>
<comment type="similarity">
    <text evidence="14 15 18 19">Belongs to the peptidase S16 family.</text>
</comment>
<dbReference type="GO" id="GO:0016887">
    <property type="term" value="F:ATP hydrolysis activity"/>
    <property type="evidence" value="ECO:0007669"/>
    <property type="project" value="UniProtKB-UniRule"/>
</dbReference>
<dbReference type="BioCyc" id="RCHA213810:RUM_RS04170-MONOMER"/>
<comment type="function">
    <text evidence="10 14">ATP-dependent serine protease that mediates the selective degradation of mutant and abnormal proteins as well as certain short-lived regulatory proteins. Required for cellular homeostasis and for survival from DNA damage and developmental changes induced by stress. Degrades polypeptides processively to yield small peptide fragments that are 5 to 10 amino acids long. Binds to DNA in a double-stranded, site-specific manner.</text>
</comment>